<name>A0A2T3JTI0_PHOPO</name>
<dbReference type="InterPro" id="IPR007560">
    <property type="entry name" value="Restrct_endonuc_IV_Mrr"/>
</dbReference>
<evidence type="ECO:0000313" key="5">
    <source>
        <dbReference type="Proteomes" id="UP000241405"/>
    </source>
</evidence>
<dbReference type="GO" id="GO:0009307">
    <property type="term" value="P:DNA restriction-modification system"/>
    <property type="evidence" value="ECO:0007669"/>
    <property type="project" value="InterPro"/>
</dbReference>
<feature type="region of interest" description="Disordered" evidence="1">
    <location>
        <begin position="27"/>
        <end position="51"/>
    </location>
</feature>
<dbReference type="Gene3D" id="3.40.1350.10">
    <property type="match status" value="1"/>
</dbReference>
<reference evidence="5 6" key="1">
    <citation type="submission" date="2018-03" db="EMBL/GenBank/DDBJ databases">
        <title>Whole genome sequencing of Histamine producing bacteria.</title>
        <authorList>
            <person name="Butler K."/>
        </authorList>
    </citation>
    <scope>NUCLEOTIDE SEQUENCE [LARGE SCALE GENOMIC DNA]</scope>
    <source>
        <strain evidence="4 6">FS-6.1</strain>
        <strain evidence="3 5">FS-6.2</strain>
    </source>
</reference>
<accession>A0A2T3JTI0</accession>
<dbReference type="GO" id="GO:0004519">
    <property type="term" value="F:endonuclease activity"/>
    <property type="evidence" value="ECO:0007669"/>
    <property type="project" value="InterPro"/>
</dbReference>
<dbReference type="GO" id="GO:0003677">
    <property type="term" value="F:DNA binding"/>
    <property type="evidence" value="ECO:0007669"/>
    <property type="project" value="InterPro"/>
</dbReference>
<dbReference type="Proteomes" id="UP000241405">
    <property type="component" value="Unassembled WGS sequence"/>
</dbReference>
<proteinExistence type="predicted"/>
<comment type="caution">
    <text evidence="4">The sequence shown here is derived from an EMBL/GenBank/DDBJ whole genome shotgun (WGS) entry which is preliminary data.</text>
</comment>
<evidence type="ECO:0000313" key="6">
    <source>
        <dbReference type="Proteomes" id="UP000241618"/>
    </source>
</evidence>
<dbReference type="InterPro" id="IPR011856">
    <property type="entry name" value="tRNA_endonuc-like_dom_sf"/>
</dbReference>
<evidence type="ECO:0000256" key="1">
    <source>
        <dbReference type="SAM" id="MobiDB-lite"/>
    </source>
</evidence>
<dbReference type="Proteomes" id="UP000241618">
    <property type="component" value="Unassembled WGS sequence"/>
</dbReference>
<dbReference type="AlphaFoldDB" id="A0A2T3JTI0"/>
<feature type="domain" description="Restriction endonuclease type IV Mrr" evidence="2">
    <location>
        <begin position="78"/>
        <end position="194"/>
    </location>
</feature>
<dbReference type="Pfam" id="PF04471">
    <property type="entry name" value="Mrr_cat"/>
    <property type="match status" value="1"/>
</dbReference>
<protein>
    <recommendedName>
        <fullName evidence="2">Restriction endonuclease type IV Mrr domain-containing protein</fullName>
    </recommendedName>
</protein>
<sequence>MVFSTVISLGTSLLVLAASLRRQKKFKQRVRRNSYNKKSTSKAAKPKSDKHKRNIEMADKVILRLAEIEYDGQRINYLKKINPYVFEEFVLTMFEVDGYKIKRSESYSGDGGYDGEVFRKPVSSNRIFTTRMERILVQSKHIKRDHVNGFILLCAKEKCPGYFVHCGKTPLELFHHALKHNVRIISGYALLRMINRTINIRVTKK</sequence>
<dbReference type="EMBL" id="PYMP01000007">
    <property type="protein sequence ID" value="PSU52474.1"/>
    <property type="molecule type" value="Genomic_DNA"/>
</dbReference>
<keyword evidence="5" id="KW-1185">Reference proteome</keyword>
<dbReference type="RefSeq" id="WP_107191597.1">
    <property type="nucleotide sequence ID" value="NZ_PYMN01000037.1"/>
</dbReference>
<gene>
    <name evidence="4" type="ORF">C9J18_10055</name>
    <name evidence="3" type="ORF">CTM96_20760</name>
</gene>
<evidence type="ECO:0000259" key="2">
    <source>
        <dbReference type="Pfam" id="PF04471"/>
    </source>
</evidence>
<evidence type="ECO:0000313" key="3">
    <source>
        <dbReference type="EMBL" id="PSU19829.1"/>
    </source>
</evidence>
<evidence type="ECO:0000313" key="4">
    <source>
        <dbReference type="EMBL" id="PSU52474.1"/>
    </source>
</evidence>
<organism evidence="4 6">
    <name type="scientific">Photobacterium phosphoreum</name>
    <dbReference type="NCBI Taxonomy" id="659"/>
    <lineage>
        <taxon>Bacteria</taxon>
        <taxon>Pseudomonadati</taxon>
        <taxon>Pseudomonadota</taxon>
        <taxon>Gammaproteobacteria</taxon>
        <taxon>Vibrionales</taxon>
        <taxon>Vibrionaceae</taxon>
        <taxon>Photobacterium</taxon>
    </lineage>
</organism>
<dbReference type="EMBL" id="PYMO01000037">
    <property type="protein sequence ID" value="PSU19829.1"/>
    <property type="molecule type" value="Genomic_DNA"/>
</dbReference>